<keyword evidence="1" id="KW-1133">Transmembrane helix</keyword>
<keyword evidence="1" id="KW-0812">Transmembrane</keyword>
<protein>
    <submittedName>
        <fullName evidence="2">Uncharacterized protein</fullName>
    </submittedName>
</protein>
<evidence type="ECO:0000313" key="3">
    <source>
        <dbReference type="Proteomes" id="UP000092444"/>
    </source>
</evidence>
<keyword evidence="3" id="KW-1185">Reference proteome</keyword>
<dbReference type="Proteomes" id="UP000092444">
    <property type="component" value="Unassembled WGS sequence"/>
</dbReference>
<name>A0A1B0FB31_GLOMM</name>
<organism evidence="2 3">
    <name type="scientific">Glossina morsitans morsitans</name>
    <name type="common">Savannah tsetse fly</name>
    <dbReference type="NCBI Taxonomy" id="37546"/>
    <lineage>
        <taxon>Eukaryota</taxon>
        <taxon>Metazoa</taxon>
        <taxon>Ecdysozoa</taxon>
        <taxon>Arthropoda</taxon>
        <taxon>Hexapoda</taxon>
        <taxon>Insecta</taxon>
        <taxon>Pterygota</taxon>
        <taxon>Neoptera</taxon>
        <taxon>Endopterygota</taxon>
        <taxon>Diptera</taxon>
        <taxon>Brachycera</taxon>
        <taxon>Muscomorpha</taxon>
        <taxon>Hippoboscoidea</taxon>
        <taxon>Glossinidae</taxon>
        <taxon>Glossina</taxon>
    </lineage>
</organism>
<dbReference type="EnsemblMetazoa" id="GMOY000732-RA">
    <property type="protein sequence ID" value="GMOY000732-PA"/>
    <property type="gene ID" value="GMOY000732"/>
</dbReference>
<feature type="transmembrane region" description="Helical" evidence="1">
    <location>
        <begin position="41"/>
        <end position="65"/>
    </location>
</feature>
<dbReference type="AlphaFoldDB" id="A0A1B0FB31"/>
<accession>A0A1B0FB31</accession>
<reference evidence="2" key="1">
    <citation type="submission" date="2020-05" db="UniProtKB">
        <authorList>
            <consortium name="EnsemblMetazoa"/>
        </authorList>
    </citation>
    <scope>IDENTIFICATION</scope>
    <source>
        <strain evidence="2">Yale</strain>
    </source>
</reference>
<evidence type="ECO:0000313" key="2">
    <source>
        <dbReference type="EnsemblMetazoa" id="GMOY000732-PA"/>
    </source>
</evidence>
<sequence>MLESISRKHSSKPCTAINAFISNTVTGVQISVSKDSNSLVYSYYLIILSLLSFFSAAYTLYLYAYRQHGKIFPARTKILKEVPIIPDHVPKMKYNVPISL</sequence>
<evidence type="ECO:0000256" key="1">
    <source>
        <dbReference type="SAM" id="Phobius"/>
    </source>
</evidence>
<dbReference type="VEuPathDB" id="VectorBase:GMOY000732"/>
<dbReference type="EMBL" id="CCAG010006372">
    <property type="status" value="NOT_ANNOTATED_CDS"/>
    <property type="molecule type" value="Genomic_DNA"/>
</dbReference>
<keyword evidence="1" id="KW-0472">Membrane</keyword>
<proteinExistence type="predicted"/>